<evidence type="ECO:0000259" key="2">
    <source>
        <dbReference type="Pfam" id="PF19134"/>
    </source>
</evidence>
<dbReference type="Proteomes" id="UP001596099">
    <property type="component" value="Unassembled WGS sequence"/>
</dbReference>
<evidence type="ECO:0000259" key="3">
    <source>
        <dbReference type="Pfam" id="PF22798"/>
    </source>
</evidence>
<sequence>MYTVVGCPECRALKIVDGRPETTKCPRCGRTSQFQKLRAFYKSEDVDTAREVRARLLADRSGHGDAYEDLGTFSELDEDADSAGMSTTEFLERSGLDVNEVGAAGDRAESGTGGSMSRKETVETALRDLDRPTEEEIVDYAADHGVPADYVRSALDRLTRRGHATETGGRYRLL</sequence>
<protein>
    <submittedName>
        <fullName evidence="4">DUF5817 domain-containing protein</fullName>
    </submittedName>
</protein>
<organism evidence="4 5">
    <name type="scientific">Halomarina salina</name>
    <dbReference type="NCBI Taxonomy" id="1872699"/>
    <lineage>
        <taxon>Archaea</taxon>
        <taxon>Methanobacteriati</taxon>
        <taxon>Methanobacteriota</taxon>
        <taxon>Stenosarchaea group</taxon>
        <taxon>Halobacteria</taxon>
        <taxon>Halobacteriales</taxon>
        <taxon>Natronomonadaceae</taxon>
        <taxon>Halomarina</taxon>
    </lineage>
</organism>
<feature type="domain" description="DUF5817" evidence="2">
    <location>
        <begin position="2"/>
        <end position="58"/>
    </location>
</feature>
<dbReference type="EMBL" id="JBHSQH010000001">
    <property type="protein sequence ID" value="MFC5972550.1"/>
    <property type="molecule type" value="Genomic_DNA"/>
</dbReference>
<dbReference type="InterPro" id="IPR043855">
    <property type="entry name" value="DUF5817"/>
</dbReference>
<comment type="caution">
    <text evidence="4">The sequence shown here is derived from an EMBL/GenBank/DDBJ whole genome shotgun (WGS) entry which is preliminary data.</text>
</comment>
<evidence type="ECO:0000256" key="1">
    <source>
        <dbReference type="SAM" id="MobiDB-lite"/>
    </source>
</evidence>
<feature type="region of interest" description="Disordered" evidence="1">
    <location>
        <begin position="94"/>
        <end position="123"/>
    </location>
</feature>
<gene>
    <name evidence="4" type="ORF">ACFPYI_14515</name>
</gene>
<dbReference type="RefSeq" id="WP_247416024.1">
    <property type="nucleotide sequence ID" value="NZ_JALLGW010000001.1"/>
</dbReference>
<dbReference type="Gene3D" id="3.90.820.10">
    <property type="entry name" value="Structural Genomics, Unknown Function 30-nov-00 1gh9 Mol_id"/>
    <property type="match status" value="1"/>
</dbReference>
<keyword evidence="5" id="KW-1185">Reference proteome</keyword>
<dbReference type="Pfam" id="PF19134">
    <property type="entry name" value="DUF5817"/>
    <property type="match status" value="1"/>
</dbReference>
<accession>A0ABD5RQP8</accession>
<dbReference type="Pfam" id="PF22798">
    <property type="entry name" value="DUF5817_CT"/>
    <property type="match status" value="1"/>
</dbReference>
<dbReference type="InterPro" id="IPR053849">
    <property type="entry name" value="DUF5817_C"/>
</dbReference>
<dbReference type="AlphaFoldDB" id="A0ABD5RQP8"/>
<reference evidence="4 5" key="1">
    <citation type="journal article" date="2019" name="Int. J. Syst. Evol. Microbiol.">
        <title>The Global Catalogue of Microorganisms (GCM) 10K type strain sequencing project: providing services to taxonomists for standard genome sequencing and annotation.</title>
        <authorList>
            <consortium name="The Broad Institute Genomics Platform"/>
            <consortium name="The Broad Institute Genome Sequencing Center for Infectious Disease"/>
            <person name="Wu L."/>
            <person name="Ma J."/>
        </authorList>
    </citation>
    <scope>NUCLEOTIDE SEQUENCE [LARGE SCALE GENOMIC DNA]</scope>
    <source>
        <strain evidence="4 5">CGMCC 1.12543</strain>
    </source>
</reference>
<feature type="domain" description="DUF5817" evidence="3">
    <location>
        <begin position="120"/>
        <end position="173"/>
    </location>
</feature>
<evidence type="ECO:0000313" key="5">
    <source>
        <dbReference type="Proteomes" id="UP001596099"/>
    </source>
</evidence>
<proteinExistence type="predicted"/>
<name>A0ABD5RQP8_9EURY</name>
<evidence type="ECO:0000313" key="4">
    <source>
        <dbReference type="EMBL" id="MFC5972550.1"/>
    </source>
</evidence>